<comment type="caution">
    <text evidence="1">The sequence shown here is derived from an EMBL/GenBank/DDBJ whole genome shotgun (WGS) entry which is preliminary data.</text>
</comment>
<dbReference type="Proteomes" id="UP001391051">
    <property type="component" value="Unassembled WGS sequence"/>
</dbReference>
<keyword evidence="2" id="KW-1185">Reference proteome</keyword>
<sequence length="66" mass="7080">MAPKFHSAAVPEVDILELSVKAYPGEHVCLPISETDSSDPMARAEGKSLQWAEISGDNTDLGLVVR</sequence>
<dbReference type="EMBL" id="JAQQWE010000008">
    <property type="protein sequence ID" value="KAK7943976.1"/>
    <property type="molecule type" value="Genomic_DNA"/>
</dbReference>
<reference evidence="1 2" key="1">
    <citation type="submission" date="2023-01" db="EMBL/GenBank/DDBJ databases">
        <title>Analysis of 21 Apiospora genomes using comparative genomics revels a genus with tremendous synthesis potential of carbohydrate active enzymes and secondary metabolites.</title>
        <authorList>
            <person name="Sorensen T."/>
        </authorList>
    </citation>
    <scope>NUCLEOTIDE SEQUENCE [LARGE SCALE GENOMIC DNA]</scope>
    <source>
        <strain evidence="1 2">CBS 24483</strain>
    </source>
</reference>
<dbReference type="GeneID" id="92082373"/>
<gene>
    <name evidence="1" type="ORF">PG986_013089</name>
</gene>
<dbReference type="RefSeq" id="XP_066696007.1">
    <property type="nucleotide sequence ID" value="XM_066849311.1"/>
</dbReference>
<protein>
    <submittedName>
        <fullName evidence="1">Uncharacterized protein</fullName>
    </submittedName>
</protein>
<evidence type="ECO:0000313" key="2">
    <source>
        <dbReference type="Proteomes" id="UP001391051"/>
    </source>
</evidence>
<evidence type="ECO:0000313" key="1">
    <source>
        <dbReference type="EMBL" id="KAK7943976.1"/>
    </source>
</evidence>
<accession>A0ABR1Q1T5</accession>
<name>A0ABR1Q1T5_9PEZI</name>
<organism evidence="1 2">
    <name type="scientific">Apiospora aurea</name>
    <dbReference type="NCBI Taxonomy" id="335848"/>
    <lineage>
        <taxon>Eukaryota</taxon>
        <taxon>Fungi</taxon>
        <taxon>Dikarya</taxon>
        <taxon>Ascomycota</taxon>
        <taxon>Pezizomycotina</taxon>
        <taxon>Sordariomycetes</taxon>
        <taxon>Xylariomycetidae</taxon>
        <taxon>Amphisphaeriales</taxon>
        <taxon>Apiosporaceae</taxon>
        <taxon>Apiospora</taxon>
    </lineage>
</organism>
<proteinExistence type="predicted"/>